<dbReference type="EMBL" id="NMUH01000855">
    <property type="protein sequence ID" value="MQL85868.1"/>
    <property type="molecule type" value="Genomic_DNA"/>
</dbReference>
<accession>A0A843UQW4</accession>
<dbReference type="PANTHER" id="PTHR32401">
    <property type="entry name" value="CONCANAVALIN A-LIKE LECTIN FAMILY PROTEIN"/>
    <property type="match status" value="1"/>
</dbReference>
<dbReference type="CDD" id="cd06899">
    <property type="entry name" value="lectin_legume_LecRK_Arcelin_ConA"/>
    <property type="match status" value="1"/>
</dbReference>
<sequence>MQSNAAVLLLAVVVTSVLFPQPAQPLSFDYPSFSLNPPDIAFQGSASASGDGVINLTPTLQPGDIRSFVVGRAIYRDPVRLWGGTSSTADKPVVSNFTTRFSFAVRPYPGNENDTGDGLAFFLAPYGSDIPAGFCFGHFLGLFNYSSYAPTMPAGNIPTVAIEFDTFANTNADVQDPPGVHVGIDVNNLKSVVKETWPEINTRVGANVSGTISYNAGTTELSIRN</sequence>
<evidence type="ECO:0000259" key="4">
    <source>
        <dbReference type="Pfam" id="PF00139"/>
    </source>
</evidence>
<dbReference type="Proteomes" id="UP000652761">
    <property type="component" value="Unassembled WGS sequence"/>
</dbReference>
<gene>
    <name evidence="5" type="ORF">Taro_018390</name>
</gene>
<dbReference type="Gene3D" id="2.60.120.200">
    <property type="match status" value="1"/>
</dbReference>
<dbReference type="InterPro" id="IPR050258">
    <property type="entry name" value="Leguminous_Lectin"/>
</dbReference>
<reference evidence="5" key="1">
    <citation type="submission" date="2017-07" db="EMBL/GenBank/DDBJ databases">
        <title>Taro Niue Genome Assembly and Annotation.</title>
        <authorList>
            <person name="Atibalentja N."/>
            <person name="Keating K."/>
            <person name="Fields C.J."/>
        </authorList>
    </citation>
    <scope>NUCLEOTIDE SEQUENCE</scope>
    <source>
        <strain evidence="5">Niue_2</strain>
        <tissue evidence="5">Leaf</tissue>
    </source>
</reference>
<name>A0A843UQW4_COLES</name>
<keyword evidence="2" id="KW-0430">Lectin</keyword>
<feature type="signal peptide" evidence="3">
    <location>
        <begin position="1"/>
        <end position="25"/>
    </location>
</feature>
<feature type="chain" id="PRO_5033047042" description="Legume lectin domain-containing protein" evidence="3">
    <location>
        <begin position="26"/>
        <end position="225"/>
    </location>
</feature>
<organism evidence="5 6">
    <name type="scientific">Colocasia esculenta</name>
    <name type="common">Wild taro</name>
    <name type="synonym">Arum esculentum</name>
    <dbReference type="NCBI Taxonomy" id="4460"/>
    <lineage>
        <taxon>Eukaryota</taxon>
        <taxon>Viridiplantae</taxon>
        <taxon>Streptophyta</taxon>
        <taxon>Embryophyta</taxon>
        <taxon>Tracheophyta</taxon>
        <taxon>Spermatophyta</taxon>
        <taxon>Magnoliopsida</taxon>
        <taxon>Liliopsida</taxon>
        <taxon>Araceae</taxon>
        <taxon>Aroideae</taxon>
        <taxon>Colocasieae</taxon>
        <taxon>Colocasia</taxon>
    </lineage>
</organism>
<keyword evidence="6" id="KW-1185">Reference proteome</keyword>
<evidence type="ECO:0000313" key="6">
    <source>
        <dbReference type="Proteomes" id="UP000652761"/>
    </source>
</evidence>
<dbReference type="InterPro" id="IPR001220">
    <property type="entry name" value="Legume_lectin_dom"/>
</dbReference>
<feature type="domain" description="Legume lectin" evidence="4">
    <location>
        <begin position="26"/>
        <end position="224"/>
    </location>
</feature>
<dbReference type="OrthoDB" id="687154at2759"/>
<dbReference type="InterPro" id="IPR053761">
    <property type="entry name" value="Leguminous_Lectin_Domain_sf"/>
</dbReference>
<evidence type="ECO:0000256" key="3">
    <source>
        <dbReference type="SAM" id="SignalP"/>
    </source>
</evidence>
<dbReference type="AlphaFoldDB" id="A0A843UQW4"/>
<evidence type="ECO:0000313" key="5">
    <source>
        <dbReference type="EMBL" id="MQL85868.1"/>
    </source>
</evidence>
<evidence type="ECO:0000256" key="2">
    <source>
        <dbReference type="ARBA" id="ARBA00022734"/>
    </source>
</evidence>
<dbReference type="Gene3D" id="2.60.40.4220">
    <property type="match status" value="1"/>
</dbReference>
<dbReference type="PANTHER" id="PTHR32401:SF49">
    <property type="entry name" value="OS10G0129200 PROTEIN"/>
    <property type="match status" value="1"/>
</dbReference>
<comment type="caution">
    <text evidence="5">The sequence shown here is derived from an EMBL/GenBank/DDBJ whole genome shotgun (WGS) entry which is preliminary data.</text>
</comment>
<protein>
    <recommendedName>
        <fullName evidence="4">Legume lectin domain-containing protein</fullName>
    </recommendedName>
</protein>
<dbReference type="SUPFAM" id="SSF49899">
    <property type="entry name" value="Concanavalin A-like lectins/glucanases"/>
    <property type="match status" value="1"/>
</dbReference>
<dbReference type="GO" id="GO:0030246">
    <property type="term" value="F:carbohydrate binding"/>
    <property type="evidence" value="ECO:0007669"/>
    <property type="project" value="UniProtKB-KW"/>
</dbReference>
<comment type="similarity">
    <text evidence="1">Belongs to the leguminous lectin family.</text>
</comment>
<keyword evidence="3" id="KW-0732">Signal</keyword>
<proteinExistence type="inferred from homology"/>
<dbReference type="Pfam" id="PF00139">
    <property type="entry name" value="Lectin_legB"/>
    <property type="match status" value="1"/>
</dbReference>
<evidence type="ECO:0000256" key="1">
    <source>
        <dbReference type="ARBA" id="ARBA00007606"/>
    </source>
</evidence>
<dbReference type="InterPro" id="IPR013320">
    <property type="entry name" value="ConA-like_dom_sf"/>
</dbReference>